<gene>
    <name evidence="2" type="ORF">CC84DRAFT_533032</name>
</gene>
<dbReference type="EMBL" id="KV441550">
    <property type="protein sequence ID" value="OAG07997.1"/>
    <property type="molecule type" value="Genomic_DNA"/>
</dbReference>
<feature type="transmembrane region" description="Helical" evidence="1">
    <location>
        <begin position="12"/>
        <end position="36"/>
    </location>
</feature>
<dbReference type="Proteomes" id="UP000077069">
    <property type="component" value="Unassembled WGS sequence"/>
</dbReference>
<keyword evidence="3" id="KW-1185">Reference proteome</keyword>
<name>A0A177CMK9_9PLEO</name>
<dbReference type="InParanoid" id="A0A177CMK9"/>
<evidence type="ECO:0000313" key="2">
    <source>
        <dbReference type="EMBL" id="OAG07997.1"/>
    </source>
</evidence>
<dbReference type="RefSeq" id="XP_018038362.1">
    <property type="nucleotide sequence ID" value="XM_018186641.1"/>
</dbReference>
<sequence>MTTTPTWIAHDFTSYALFPLLVYSTCPLSCLSLLVYSFSNLQTLFCPYVTTSRHSFVPTLRPPDTAFLYIHSLDTVTTAFFGSWKISPFLLAAHLHPHPPSYSFHVHSFALSNRSCTQLHSFYTSNTHFQHHHRRHLHAQYYDCC</sequence>
<dbReference type="GeneID" id="28770127"/>
<protein>
    <submittedName>
        <fullName evidence="2">Uncharacterized protein</fullName>
    </submittedName>
</protein>
<dbReference type="AlphaFoldDB" id="A0A177CMK9"/>
<organism evidence="2 3">
    <name type="scientific">Paraphaeosphaeria sporulosa</name>
    <dbReference type="NCBI Taxonomy" id="1460663"/>
    <lineage>
        <taxon>Eukaryota</taxon>
        <taxon>Fungi</taxon>
        <taxon>Dikarya</taxon>
        <taxon>Ascomycota</taxon>
        <taxon>Pezizomycotina</taxon>
        <taxon>Dothideomycetes</taxon>
        <taxon>Pleosporomycetidae</taxon>
        <taxon>Pleosporales</taxon>
        <taxon>Massarineae</taxon>
        <taxon>Didymosphaeriaceae</taxon>
        <taxon>Paraphaeosphaeria</taxon>
    </lineage>
</organism>
<evidence type="ECO:0000313" key="3">
    <source>
        <dbReference type="Proteomes" id="UP000077069"/>
    </source>
</evidence>
<keyword evidence="1" id="KW-0472">Membrane</keyword>
<keyword evidence="1" id="KW-0812">Transmembrane</keyword>
<keyword evidence="1" id="KW-1133">Transmembrane helix</keyword>
<proteinExistence type="predicted"/>
<evidence type="ECO:0000256" key="1">
    <source>
        <dbReference type="SAM" id="Phobius"/>
    </source>
</evidence>
<reference evidence="2 3" key="1">
    <citation type="submission" date="2016-05" db="EMBL/GenBank/DDBJ databases">
        <title>Comparative analysis of secretome profiles of manganese(II)-oxidizing ascomycete fungi.</title>
        <authorList>
            <consortium name="DOE Joint Genome Institute"/>
            <person name="Zeiner C.A."/>
            <person name="Purvine S.O."/>
            <person name="Zink E.M."/>
            <person name="Wu S."/>
            <person name="Pasa-Tolic L."/>
            <person name="Chaput D.L."/>
            <person name="Haridas S."/>
            <person name="Grigoriev I.V."/>
            <person name="Santelli C.M."/>
            <person name="Hansel C.M."/>
        </authorList>
    </citation>
    <scope>NUCLEOTIDE SEQUENCE [LARGE SCALE GENOMIC DNA]</scope>
    <source>
        <strain evidence="2 3">AP3s5-JAC2a</strain>
    </source>
</reference>
<accession>A0A177CMK9</accession>